<dbReference type="InterPro" id="IPR023214">
    <property type="entry name" value="HAD_sf"/>
</dbReference>
<sequence>MDNCELVGSRIRLGLDMDGVLFDFDSKIMDKFAEMGIQFTDVKEMSSAVEFDKSIKQRHREIYHVPGFFANLPPIKGAVNAYKYLKSLTDINNNKIFEIFIVSTPSFRNQTCCIDKINDLNKYFGPELLEKVFFCRDKTLVNLDILIDDKPEIRGFNGSSECLSDSNSVTNKMSFQHIRFHSDMYKYSDDVPIINNWIDGTYIDVVKNVCVFLRNYNKIDSHN</sequence>
<dbReference type="SFLD" id="SFLDG01145">
    <property type="entry name" value="C1.2.1"/>
    <property type="match status" value="1"/>
</dbReference>
<organism evidence="2 3">
    <name type="scientific">Acanthamoeba polyphaga mimivirus</name>
    <name type="common">APMV</name>
    <dbReference type="NCBI Taxonomy" id="212035"/>
    <lineage>
        <taxon>Viruses</taxon>
        <taxon>Varidnaviria</taxon>
        <taxon>Bamfordvirae</taxon>
        <taxon>Nucleocytoviricota</taxon>
        <taxon>Megaviricetes</taxon>
        <taxon>Imitervirales</taxon>
        <taxon>Mimiviridae</taxon>
        <taxon>Megamimivirinae</taxon>
        <taxon>Mimivirus</taxon>
        <taxon>Mimivirus bradfordmassiliense</taxon>
    </lineage>
</organism>
<dbReference type="Gene3D" id="3.40.50.1000">
    <property type="entry name" value="HAD superfamily/HAD-like"/>
    <property type="match status" value="1"/>
</dbReference>
<dbReference type="InterPro" id="IPR036412">
    <property type="entry name" value="HAD-like_sf"/>
</dbReference>
<name>F8V717_MIMIV</name>
<reference evidence="2 3" key="1">
    <citation type="journal article" date="2011" name="Proc. Natl. Acad. Sci. U.S.A.">
        <title>Mimivirus shows dramatic genome reduction after intraamoebal culture.</title>
        <authorList>
            <person name="Boyer M."/>
            <person name="Azza S."/>
            <person name="Barrassi L."/>
            <person name="Klose T."/>
            <person name="Campocasso A."/>
            <person name="Pagnier I."/>
            <person name="Fournous G."/>
            <person name="Borg A."/>
            <person name="Robert C."/>
            <person name="Zhang X."/>
            <person name="Desnues C."/>
            <person name="Henrissat B."/>
            <person name="Rossmann M.G."/>
            <person name="La Scola B."/>
            <person name="Raoult D."/>
        </authorList>
    </citation>
    <scope>NUCLEOTIDE SEQUENCE [LARGE SCALE GENOMIC DNA]</scope>
    <source>
        <strain evidence="2">M4</strain>
    </source>
</reference>
<evidence type="ECO:0000256" key="1">
    <source>
        <dbReference type="PIRSR" id="PIRSR610708-1"/>
    </source>
</evidence>
<dbReference type="Pfam" id="PF06941">
    <property type="entry name" value="NT5C"/>
    <property type="match status" value="1"/>
</dbReference>
<accession>F8V717</accession>
<evidence type="ECO:0000313" key="2">
    <source>
        <dbReference type="EMBL" id="AEJ35071.1"/>
    </source>
</evidence>
<organismHost>
    <name type="scientific">Acanthamoeba polyphaga</name>
    <name type="common">Amoeba</name>
    <dbReference type="NCBI Taxonomy" id="5757"/>
</organismHost>
<dbReference type="SUPFAM" id="SSF56784">
    <property type="entry name" value="HAD-like"/>
    <property type="match status" value="1"/>
</dbReference>
<dbReference type="SFLD" id="SFLDG01126">
    <property type="entry name" value="C1.2:_Nucleotidase_Like"/>
    <property type="match status" value="1"/>
</dbReference>
<dbReference type="GO" id="GO:0009223">
    <property type="term" value="P:pyrimidine deoxyribonucleotide catabolic process"/>
    <property type="evidence" value="ECO:0007669"/>
    <property type="project" value="TreeGrafter"/>
</dbReference>
<dbReference type="PANTHER" id="PTHR16504">
    <property type="entry name" value="5'(3')-DEOXYRIBONUCLEOTIDASE"/>
    <property type="match status" value="1"/>
</dbReference>
<feature type="active site" description="Proton donor" evidence="1">
    <location>
        <position position="18"/>
    </location>
</feature>
<dbReference type="GO" id="GO:0008253">
    <property type="term" value="F:5'-nucleotidase activity"/>
    <property type="evidence" value="ECO:0007669"/>
    <property type="project" value="InterPro"/>
</dbReference>
<protein>
    <submittedName>
        <fullName evidence="2">Putative 5'(3')-deoxyribonucleotidase</fullName>
    </submittedName>
</protein>
<dbReference type="InterPro" id="IPR010708">
    <property type="entry name" value="5'(3')-deoxyribonucleotidase"/>
</dbReference>
<dbReference type="PANTHER" id="PTHR16504:SF4">
    <property type="entry name" value="5'(3')-DEOXYRIBONUCLEOTIDASE"/>
    <property type="match status" value="1"/>
</dbReference>
<dbReference type="Gene3D" id="1.10.40.40">
    <property type="entry name" value="Deoxyribonucleotidase, domain 2"/>
    <property type="match status" value="1"/>
</dbReference>
<gene>
    <name evidence="2" type="primary">R824</name>
    <name evidence="2" type="ORF">MIMI_R824</name>
</gene>
<dbReference type="Proteomes" id="UP000240552">
    <property type="component" value="Segment"/>
</dbReference>
<dbReference type="SFLD" id="SFLDS00003">
    <property type="entry name" value="Haloacid_Dehalogenase"/>
    <property type="match status" value="1"/>
</dbReference>
<evidence type="ECO:0000313" key="3">
    <source>
        <dbReference type="Proteomes" id="UP000240552"/>
    </source>
</evidence>
<proteinExistence type="predicted"/>
<dbReference type="EMBL" id="JN036606">
    <property type="protein sequence ID" value="AEJ35071.1"/>
    <property type="molecule type" value="Genomic_DNA"/>
</dbReference>
<feature type="active site" description="Nucleophile" evidence="1">
    <location>
        <position position="16"/>
    </location>
</feature>